<protein>
    <recommendedName>
        <fullName evidence="4">Fibrinogen C-terminal domain-containing protein</fullName>
    </recommendedName>
</protein>
<feature type="signal peptide" evidence="3">
    <location>
        <begin position="1"/>
        <end position="18"/>
    </location>
</feature>
<comment type="function">
    <text evidence="2">Lectin involved in innate immunity. Agglutinates all types of human erythrocytes, Gram-positive and Gram-negative bacteria. Has a stronger agglutinating activity towards Gram-negative bacteria than towards Gram-positive bacteria. Specifically recognizes acetyl group-containing substances on agglutinated cells. The hemagglutinating activity was inhibited by EDTA, acetyl group-containing mono- and disaccharides, N-acetyl derivatives of amino acids, other acetyl group-containing substances, propionamide and benzamide. Enhances the antimicrobial activity of big defensin against Gram-positive bacteria but not against Gram-negative bacteria.</text>
</comment>
<evidence type="ECO:0000256" key="1">
    <source>
        <dbReference type="ARBA" id="ARBA00023157"/>
    </source>
</evidence>
<dbReference type="NCBIfam" id="NF040941">
    <property type="entry name" value="GGGWT_bact"/>
    <property type="match status" value="1"/>
</dbReference>
<dbReference type="Gene3D" id="3.90.215.10">
    <property type="entry name" value="Gamma Fibrinogen, chain A, domain 1"/>
    <property type="match status" value="1"/>
</dbReference>
<dbReference type="Pfam" id="PF00147">
    <property type="entry name" value="Fibrinogen_C"/>
    <property type="match status" value="1"/>
</dbReference>
<dbReference type="InterPro" id="IPR002181">
    <property type="entry name" value="Fibrinogen_a/b/g_C_dom"/>
</dbReference>
<proteinExistence type="predicted"/>
<dbReference type="PROSITE" id="PS51406">
    <property type="entry name" value="FIBRINOGEN_C_2"/>
    <property type="match status" value="1"/>
</dbReference>
<evidence type="ECO:0000256" key="3">
    <source>
        <dbReference type="SAM" id="SignalP"/>
    </source>
</evidence>
<evidence type="ECO:0000256" key="2">
    <source>
        <dbReference type="ARBA" id="ARBA00053344"/>
    </source>
</evidence>
<name>A0A9P0GV93_PHACE</name>
<dbReference type="CDD" id="cd00087">
    <property type="entry name" value="FReD"/>
    <property type="match status" value="1"/>
</dbReference>
<dbReference type="PANTHER" id="PTHR19143">
    <property type="entry name" value="FIBRINOGEN/TENASCIN/ANGIOPOEITIN"/>
    <property type="match status" value="1"/>
</dbReference>
<dbReference type="AlphaFoldDB" id="A0A9P0GV93"/>
<dbReference type="InterPro" id="IPR050373">
    <property type="entry name" value="Fibrinogen_C-term_domain"/>
</dbReference>
<feature type="domain" description="Fibrinogen C-terminal" evidence="4">
    <location>
        <begin position="159"/>
        <end position="381"/>
    </location>
</feature>
<organism evidence="5 6">
    <name type="scientific">Phaedon cochleariae</name>
    <name type="common">Mustard beetle</name>
    <dbReference type="NCBI Taxonomy" id="80249"/>
    <lineage>
        <taxon>Eukaryota</taxon>
        <taxon>Metazoa</taxon>
        <taxon>Ecdysozoa</taxon>
        <taxon>Arthropoda</taxon>
        <taxon>Hexapoda</taxon>
        <taxon>Insecta</taxon>
        <taxon>Pterygota</taxon>
        <taxon>Neoptera</taxon>
        <taxon>Endopterygota</taxon>
        <taxon>Coleoptera</taxon>
        <taxon>Polyphaga</taxon>
        <taxon>Cucujiformia</taxon>
        <taxon>Chrysomeloidea</taxon>
        <taxon>Chrysomelidae</taxon>
        <taxon>Chrysomelinae</taxon>
        <taxon>Chrysomelini</taxon>
        <taxon>Phaedon</taxon>
    </lineage>
</organism>
<sequence length="381" mass="43855">MFMHQSIYSLFFLQSCFCVLSSSENRGWLPAEIDPFSQDTSQSPSSNSYDNQRTNYFWNQLQGDGIHKMKRSLDEPLKKELAEIKEQYMAVKEFLENYNFELLFDKYLEGALNNKPMSSRISEAGYHHCGDQERAVCRTLVGVDKLPICKILEKNEAQENFSSTPRSCKDIQRSGQTVSGLYEIQPKMSQKPFTVLCDMQTKGGGWTHIHKRVDGSEDFYRGWREYKHGFGNLEGEFWIGLQKMHELTSGSEVAELLVEIVDRDNKTAYARYNSFKVGPETAGYPIEKVSGYSGDAGDALTYHLESKFTTMDYDQDEDPNNCAKYWSGAWWHKKCFKSSLNGKFVNVDLSSANKYHGLHWESFKGLEYCHAKARMMLRPIN</sequence>
<evidence type="ECO:0000259" key="4">
    <source>
        <dbReference type="PROSITE" id="PS51406"/>
    </source>
</evidence>
<gene>
    <name evidence="5" type="ORF">PHAECO_LOCUS7117</name>
</gene>
<evidence type="ECO:0000313" key="6">
    <source>
        <dbReference type="Proteomes" id="UP001153737"/>
    </source>
</evidence>
<dbReference type="OrthoDB" id="6350391at2759"/>
<dbReference type="EMBL" id="OU896709">
    <property type="protein sequence ID" value="CAH1160120.1"/>
    <property type="molecule type" value="Genomic_DNA"/>
</dbReference>
<dbReference type="Proteomes" id="UP001153737">
    <property type="component" value="Chromosome 3"/>
</dbReference>
<keyword evidence="6" id="KW-1185">Reference proteome</keyword>
<dbReference type="GO" id="GO:0005615">
    <property type="term" value="C:extracellular space"/>
    <property type="evidence" value="ECO:0007669"/>
    <property type="project" value="TreeGrafter"/>
</dbReference>
<dbReference type="InterPro" id="IPR014716">
    <property type="entry name" value="Fibrinogen_a/b/g_C_1"/>
</dbReference>
<dbReference type="InterPro" id="IPR036056">
    <property type="entry name" value="Fibrinogen-like_C"/>
</dbReference>
<keyword evidence="1" id="KW-1015">Disulfide bond</keyword>
<dbReference type="PANTHER" id="PTHR19143:SF458">
    <property type="entry name" value="FIBRINOGEN C-TERMINAL DOMAIN-CONTAINING PROTEIN-RELATED"/>
    <property type="match status" value="1"/>
</dbReference>
<keyword evidence="3" id="KW-0732">Signal</keyword>
<accession>A0A9P0GV93</accession>
<feature type="chain" id="PRO_5040438857" description="Fibrinogen C-terminal domain-containing protein" evidence="3">
    <location>
        <begin position="19"/>
        <end position="381"/>
    </location>
</feature>
<dbReference type="SUPFAM" id="SSF56496">
    <property type="entry name" value="Fibrinogen C-terminal domain-like"/>
    <property type="match status" value="1"/>
</dbReference>
<dbReference type="GO" id="GO:0030246">
    <property type="term" value="F:carbohydrate binding"/>
    <property type="evidence" value="ECO:0007669"/>
    <property type="project" value="UniProtKB-ARBA"/>
</dbReference>
<reference evidence="5" key="2">
    <citation type="submission" date="2022-10" db="EMBL/GenBank/DDBJ databases">
        <authorList>
            <consortium name="ENA_rothamsted_submissions"/>
            <consortium name="culmorum"/>
            <person name="King R."/>
        </authorList>
    </citation>
    <scope>NUCLEOTIDE SEQUENCE</scope>
</reference>
<dbReference type="SMART" id="SM00186">
    <property type="entry name" value="FBG"/>
    <property type="match status" value="1"/>
</dbReference>
<dbReference type="FunFam" id="3.90.215.10:FF:000001">
    <property type="entry name" value="Tenascin isoform 1"/>
    <property type="match status" value="1"/>
</dbReference>
<evidence type="ECO:0000313" key="5">
    <source>
        <dbReference type="EMBL" id="CAH1160120.1"/>
    </source>
</evidence>
<reference evidence="5" key="1">
    <citation type="submission" date="2022-01" db="EMBL/GenBank/DDBJ databases">
        <authorList>
            <person name="King R."/>
        </authorList>
    </citation>
    <scope>NUCLEOTIDE SEQUENCE</scope>
</reference>